<name>A0A0K8USH6_BACLA</name>
<feature type="compositionally biased region" description="Polar residues" evidence="14">
    <location>
        <begin position="576"/>
        <end position="590"/>
    </location>
</feature>
<dbReference type="CTD" id="40633"/>
<dbReference type="FunFam" id="2.60.120.620:FF:000005">
    <property type="entry name" value="Egl nine homolog 1"/>
    <property type="match status" value="1"/>
</dbReference>
<keyword evidence="8" id="KW-0560">Oxidoreductase</keyword>
<feature type="domain" description="Fe2OG dioxygenase" evidence="16">
    <location>
        <begin position="362"/>
        <end position="460"/>
    </location>
</feature>
<reference evidence="17" key="1">
    <citation type="submission" date="2015-06" db="EMBL/GenBank/DDBJ databases">
        <authorList>
            <person name="Hoefler B.C."/>
            <person name="Straight P.D."/>
        </authorList>
    </citation>
    <scope>NUCLEOTIDE SEQUENCE</scope>
</reference>
<feature type="domain" description="MYND-type" evidence="15">
    <location>
        <begin position="7"/>
        <end position="44"/>
    </location>
</feature>
<comment type="catalytic activity">
    <reaction evidence="12">
        <text>L-prolyl-[hypoxia-inducible factor alpha subunit] + 2-oxoglutarate + O2 = trans-4-hydroxy-L-prolyl-[hypoxia-inducible factor alpha subunit] + succinate + CO2</text>
        <dbReference type="Rhea" id="RHEA:48400"/>
        <dbReference type="Rhea" id="RHEA-COMP:12093"/>
        <dbReference type="Rhea" id="RHEA-COMP:12094"/>
        <dbReference type="ChEBI" id="CHEBI:15379"/>
        <dbReference type="ChEBI" id="CHEBI:16526"/>
        <dbReference type="ChEBI" id="CHEBI:16810"/>
        <dbReference type="ChEBI" id="CHEBI:30031"/>
        <dbReference type="ChEBI" id="CHEBI:50342"/>
        <dbReference type="ChEBI" id="CHEBI:61965"/>
        <dbReference type="EC" id="1.14.11.29"/>
    </reaction>
</comment>
<keyword evidence="9" id="KW-0408">Iron</keyword>
<accession>A0A0K8USH6</accession>
<dbReference type="EMBL" id="GDHF01002586">
    <property type="protein sequence ID" value="JAI49728.1"/>
    <property type="molecule type" value="Transcribed_RNA"/>
</dbReference>
<evidence type="ECO:0000256" key="1">
    <source>
        <dbReference type="ARBA" id="ARBA00001961"/>
    </source>
</evidence>
<evidence type="ECO:0000256" key="7">
    <source>
        <dbReference type="ARBA" id="ARBA00022964"/>
    </source>
</evidence>
<dbReference type="Pfam" id="PF13640">
    <property type="entry name" value="2OG-FeII_Oxy_3"/>
    <property type="match status" value="1"/>
</dbReference>
<dbReference type="InterPro" id="IPR044862">
    <property type="entry name" value="Pro_4_hyd_alph_FE2OG_OXY"/>
</dbReference>
<evidence type="ECO:0000256" key="14">
    <source>
        <dbReference type="SAM" id="MobiDB-lite"/>
    </source>
</evidence>
<evidence type="ECO:0000256" key="8">
    <source>
        <dbReference type="ARBA" id="ARBA00023002"/>
    </source>
</evidence>
<evidence type="ECO:0000256" key="5">
    <source>
        <dbReference type="ARBA" id="ARBA00022833"/>
    </source>
</evidence>
<evidence type="ECO:0000313" key="17">
    <source>
        <dbReference type="EMBL" id="JAI29458.1"/>
    </source>
</evidence>
<dbReference type="GO" id="GO:0031418">
    <property type="term" value="F:L-ascorbic acid binding"/>
    <property type="evidence" value="ECO:0007669"/>
    <property type="project" value="UniProtKB-KW"/>
</dbReference>
<evidence type="ECO:0000256" key="2">
    <source>
        <dbReference type="ARBA" id="ARBA00004123"/>
    </source>
</evidence>
<dbReference type="InterPro" id="IPR005123">
    <property type="entry name" value="Oxoglu/Fe-dep_dioxygenase_dom"/>
</dbReference>
<dbReference type="GO" id="GO:0005634">
    <property type="term" value="C:nucleus"/>
    <property type="evidence" value="ECO:0007669"/>
    <property type="project" value="UniProtKB-SubCell"/>
</dbReference>
<sequence>MEKFPQCAICGTMQQLLRCAKCKSIFYCSTAHQHMDWPMHKQSCRMLAKQRNENRIQHLQQAVAATTLSNTIPPSMPTTSSDVDAGHHRWTTSTNDMAVIGFGLLGGNESAEVDPSILTAVPPMAVMMGNNDNGIAYNQTNGLANESNPNQIPDTGGTVNGAGIMQNNTSLCMQPQYHHVDQRLLSPQYHQQQQQLMYQQLQCQQISPSHAPYTANLTNHNTHHHYEKSISCQVGSGGGVDENAFGNANERRYDELCRNIISDMNQYGLSVVDDFLGVEKGLQILNEVHRMYSAGVFKDGQLVNNLREEELRTIRGDKITWVKGVEPGCANVGYLINQIDAVICRANTMKNNGQMGNYNIKERTKAMVACYPGSGSHYVVHVDNPNKDGRVITAIYYLNVNWDTDRSGGILRIFPEHGNSVADIEPKFDRLIFFWSDRRNPHEVQPSHRTRYAITVWYFDANEREAALNRIKNNKNNAKSTTNTTARASASAPTNMHDNSSTTHTNPQLNTSNASAATIATTAAAPATTATATTTPTMPTPANTKMVANSTATINNSKCASINNATANMGEHHHTNSNSAVLANSSEICT</sequence>
<dbReference type="PROSITE" id="PS51471">
    <property type="entry name" value="FE2OG_OXY"/>
    <property type="match status" value="1"/>
</dbReference>
<feature type="region of interest" description="Disordered" evidence="14">
    <location>
        <begin position="570"/>
        <end position="590"/>
    </location>
</feature>
<feature type="compositionally biased region" description="Polar residues" evidence="14">
    <location>
        <begin position="496"/>
        <end position="510"/>
    </location>
</feature>
<dbReference type="PROSITE" id="PS50865">
    <property type="entry name" value="ZF_MYND_2"/>
    <property type="match status" value="1"/>
</dbReference>
<dbReference type="GeneID" id="108975378"/>
<dbReference type="GO" id="GO:0071456">
    <property type="term" value="P:cellular response to hypoxia"/>
    <property type="evidence" value="ECO:0007669"/>
    <property type="project" value="TreeGrafter"/>
</dbReference>
<dbReference type="EMBL" id="GDHF01000381">
    <property type="protein sequence ID" value="JAI51933.1"/>
    <property type="molecule type" value="Transcribed_RNA"/>
</dbReference>
<evidence type="ECO:0000313" key="18">
    <source>
        <dbReference type="EMBL" id="JAI36141.1"/>
    </source>
</evidence>
<dbReference type="GO" id="GO:0008270">
    <property type="term" value="F:zinc ion binding"/>
    <property type="evidence" value="ECO:0007669"/>
    <property type="project" value="UniProtKB-KW"/>
</dbReference>
<evidence type="ECO:0000313" key="20">
    <source>
        <dbReference type="EMBL" id="JAI51933.1"/>
    </source>
</evidence>
<evidence type="ECO:0000256" key="12">
    <source>
        <dbReference type="ARBA" id="ARBA00049134"/>
    </source>
</evidence>
<evidence type="ECO:0000259" key="16">
    <source>
        <dbReference type="PROSITE" id="PS51471"/>
    </source>
</evidence>
<dbReference type="OrthoDB" id="76265at2759"/>
<keyword evidence="6" id="KW-0847">Vitamin C</keyword>
<feature type="compositionally biased region" description="Low complexity" evidence="14">
    <location>
        <begin position="474"/>
        <end position="495"/>
    </location>
</feature>
<dbReference type="PANTHER" id="PTHR12907:SF26">
    <property type="entry name" value="HIF PROLYL HYDROXYLASE, ISOFORM C"/>
    <property type="match status" value="1"/>
</dbReference>
<protein>
    <recommendedName>
        <fullName evidence="11">hypoxia-inducible factor-proline dioxygenase</fullName>
        <ecNumber evidence="11">1.14.11.29</ecNumber>
    </recommendedName>
</protein>
<evidence type="ECO:0000259" key="15">
    <source>
        <dbReference type="PROSITE" id="PS50865"/>
    </source>
</evidence>
<dbReference type="PANTHER" id="PTHR12907">
    <property type="entry name" value="EGL NINE HOMOLOG-RELATED"/>
    <property type="match status" value="1"/>
</dbReference>
<organism evidence="17">
    <name type="scientific">Bactrocera latifrons</name>
    <name type="common">Malaysian fruit fly</name>
    <name type="synonym">Chaetodacus latifrons</name>
    <dbReference type="NCBI Taxonomy" id="174628"/>
    <lineage>
        <taxon>Eukaryota</taxon>
        <taxon>Metazoa</taxon>
        <taxon>Ecdysozoa</taxon>
        <taxon>Arthropoda</taxon>
        <taxon>Hexapoda</taxon>
        <taxon>Insecta</taxon>
        <taxon>Pterygota</taxon>
        <taxon>Neoptera</taxon>
        <taxon>Endopterygota</taxon>
        <taxon>Diptera</taxon>
        <taxon>Brachycera</taxon>
        <taxon>Muscomorpha</taxon>
        <taxon>Tephritoidea</taxon>
        <taxon>Tephritidae</taxon>
        <taxon>Bactrocera</taxon>
        <taxon>Bactrocera</taxon>
    </lineage>
</organism>
<keyword evidence="10" id="KW-0539">Nucleus</keyword>
<evidence type="ECO:0000256" key="6">
    <source>
        <dbReference type="ARBA" id="ARBA00022896"/>
    </source>
</evidence>
<evidence type="ECO:0000313" key="19">
    <source>
        <dbReference type="EMBL" id="JAI49728.1"/>
    </source>
</evidence>
<dbReference type="InterPro" id="IPR002893">
    <property type="entry name" value="Znf_MYND"/>
</dbReference>
<evidence type="ECO:0000256" key="9">
    <source>
        <dbReference type="ARBA" id="ARBA00023004"/>
    </source>
</evidence>
<dbReference type="GO" id="GO:0008198">
    <property type="term" value="F:ferrous iron binding"/>
    <property type="evidence" value="ECO:0007669"/>
    <property type="project" value="TreeGrafter"/>
</dbReference>
<dbReference type="InterPro" id="IPR051559">
    <property type="entry name" value="HIF_prolyl_hydroxylases"/>
</dbReference>
<evidence type="ECO:0000256" key="3">
    <source>
        <dbReference type="ARBA" id="ARBA00022723"/>
    </source>
</evidence>
<comment type="cofactor">
    <cofactor evidence="1">
        <name>L-ascorbate</name>
        <dbReference type="ChEBI" id="CHEBI:38290"/>
    </cofactor>
</comment>
<dbReference type="EMBL" id="GDHF01022856">
    <property type="protein sequence ID" value="JAI29458.1"/>
    <property type="molecule type" value="Transcribed_RNA"/>
</dbReference>
<dbReference type="InterPro" id="IPR006620">
    <property type="entry name" value="Pro_4_hyd_alph"/>
</dbReference>
<dbReference type="SUPFAM" id="SSF144232">
    <property type="entry name" value="HIT/MYND zinc finger-like"/>
    <property type="match status" value="1"/>
</dbReference>
<feature type="region of interest" description="Disordered" evidence="14">
    <location>
        <begin position="472"/>
        <end position="510"/>
    </location>
</feature>
<dbReference type="EMBL" id="GDHF01016173">
    <property type="protein sequence ID" value="JAI36141.1"/>
    <property type="molecule type" value="Transcribed_RNA"/>
</dbReference>
<keyword evidence="7" id="KW-0223">Dioxygenase</keyword>
<dbReference type="SMART" id="SM00702">
    <property type="entry name" value="P4Hc"/>
    <property type="match status" value="1"/>
</dbReference>
<evidence type="ECO:0000256" key="10">
    <source>
        <dbReference type="ARBA" id="ARBA00023242"/>
    </source>
</evidence>
<dbReference type="Pfam" id="PF01753">
    <property type="entry name" value="zf-MYND"/>
    <property type="match status" value="1"/>
</dbReference>
<evidence type="ECO:0000256" key="4">
    <source>
        <dbReference type="ARBA" id="ARBA00022771"/>
    </source>
</evidence>
<evidence type="ECO:0000256" key="11">
    <source>
        <dbReference type="ARBA" id="ARBA00039004"/>
    </source>
</evidence>
<dbReference type="GO" id="GO:0160082">
    <property type="term" value="F:hypoxia-inducible factor-proline dioxygenase activity"/>
    <property type="evidence" value="ECO:0007669"/>
    <property type="project" value="UniProtKB-EC"/>
</dbReference>
<gene>
    <name evidence="17" type="primary">Egln1_2</name>
    <name evidence="20" type="synonym">Egln1_0</name>
    <name evidence="18" type="synonym">Egln1_1</name>
    <name evidence="19" type="synonym">Egln1_3</name>
    <name evidence="20" type="ORF">c5_g2_i1</name>
    <name evidence="17" type="ORF">c5_g2_i3</name>
    <name evidence="18" type="ORF">c5_g2_i5</name>
    <name evidence="19" type="ORF">c5_g2_i6</name>
</gene>
<dbReference type="EC" id="1.14.11.29" evidence="11"/>
<dbReference type="AlphaFoldDB" id="A0A0K8USH6"/>
<proteinExistence type="predicted"/>
<dbReference type="Gene3D" id="2.60.120.620">
    <property type="entry name" value="q2cbj1_9rhob like domain"/>
    <property type="match status" value="1"/>
</dbReference>
<evidence type="ECO:0000256" key="13">
    <source>
        <dbReference type="PROSITE-ProRule" id="PRU00134"/>
    </source>
</evidence>
<keyword evidence="3" id="KW-0479">Metal-binding</keyword>
<feature type="region of interest" description="Disordered" evidence="14">
    <location>
        <begin position="524"/>
        <end position="544"/>
    </location>
</feature>
<comment type="subcellular location">
    <subcellularLocation>
        <location evidence="2">Nucleus</location>
    </subcellularLocation>
</comment>
<keyword evidence="4 13" id="KW-0863">Zinc-finger</keyword>
<keyword evidence="5" id="KW-0862">Zinc</keyword>
<dbReference type="Gene3D" id="6.10.140.2220">
    <property type="match status" value="1"/>
</dbReference>
<dbReference type="PROSITE" id="PS01360">
    <property type="entry name" value="ZF_MYND_1"/>
    <property type="match status" value="1"/>
</dbReference>